<dbReference type="Gramene" id="Zm00001eb389580_T001">
    <property type="protein sequence ID" value="Zm00001eb389580_P001"/>
    <property type="gene ID" value="Zm00001eb389580"/>
</dbReference>
<dbReference type="PANTHER" id="PTHR36362:SF1">
    <property type="entry name" value="DNA-DIRECTED RNA POLYMERASE SUBUNIT BETA"/>
    <property type="match status" value="1"/>
</dbReference>
<dbReference type="AlphaFoldDB" id="A0A804R8Q0"/>
<reference evidence="1" key="2">
    <citation type="submission" date="2019-07" db="EMBL/GenBank/DDBJ databases">
        <authorList>
            <person name="Seetharam A."/>
            <person name="Woodhouse M."/>
            <person name="Cannon E."/>
        </authorList>
    </citation>
    <scope>NUCLEOTIDE SEQUENCE [LARGE SCALE GENOMIC DNA]</scope>
    <source>
        <strain evidence="1">cv. B73</strain>
    </source>
</reference>
<protein>
    <submittedName>
        <fullName evidence="1">Uncharacterized protein</fullName>
    </submittedName>
</protein>
<keyword evidence="2" id="KW-1185">Reference proteome</keyword>
<dbReference type="InParanoid" id="A0A804R8Q0"/>
<proteinExistence type="predicted"/>
<reference evidence="2" key="1">
    <citation type="journal article" date="2009" name="Science">
        <title>The B73 maize genome: complexity, diversity, and dynamics.</title>
        <authorList>
            <person name="Schnable P.S."/>
            <person name="Ware D."/>
            <person name="Fulton R.S."/>
            <person name="Stein J.C."/>
            <person name="Wei F."/>
            <person name="Pasternak S."/>
            <person name="Liang C."/>
            <person name="Zhang J."/>
            <person name="Fulton L."/>
            <person name="Graves T.A."/>
            <person name="Minx P."/>
            <person name="Reily A.D."/>
            <person name="Courtney L."/>
            <person name="Kruchowski S.S."/>
            <person name="Tomlinson C."/>
            <person name="Strong C."/>
            <person name="Delehaunty K."/>
            <person name="Fronick C."/>
            <person name="Courtney B."/>
            <person name="Rock S.M."/>
            <person name="Belter E."/>
            <person name="Du F."/>
            <person name="Kim K."/>
            <person name="Abbott R.M."/>
            <person name="Cotton M."/>
            <person name="Levy A."/>
            <person name="Marchetto P."/>
            <person name="Ochoa K."/>
            <person name="Jackson S.M."/>
            <person name="Gillam B."/>
            <person name="Chen W."/>
            <person name="Yan L."/>
            <person name="Higginbotham J."/>
            <person name="Cardenas M."/>
            <person name="Waligorski J."/>
            <person name="Applebaum E."/>
            <person name="Phelps L."/>
            <person name="Falcone J."/>
            <person name="Kanchi K."/>
            <person name="Thane T."/>
            <person name="Scimone A."/>
            <person name="Thane N."/>
            <person name="Henke J."/>
            <person name="Wang T."/>
            <person name="Ruppert J."/>
            <person name="Shah N."/>
            <person name="Rotter K."/>
            <person name="Hodges J."/>
            <person name="Ingenthron E."/>
            <person name="Cordes M."/>
            <person name="Kohlberg S."/>
            <person name="Sgro J."/>
            <person name="Delgado B."/>
            <person name="Mead K."/>
            <person name="Chinwalla A."/>
            <person name="Leonard S."/>
            <person name="Crouse K."/>
            <person name="Collura K."/>
            <person name="Kudrna D."/>
            <person name="Currie J."/>
            <person name="He R."/>
            <person name="Angelova A."/>
            <person name="Rajasekar S."/>
            <person name="Mueller T."/>
            <person name="Lomeli R."/>
            <person name="Scara G."/>
            <person name="Ko A."/>
            <person name="Delaney K."/>
            <person name="Wissotski M."/>
            <person name="Lopez G."/>
            <person name="Campos D."/>
            <person name="Braidotti M."/>
            <person name="Ashley E."/>
            <person name="Golser W."/>
            <person name="Kim H."/>
            <person name="Lee S."/>
            <person name="Lin J."/>
            <person name="Dujmic Z."/>
            <person name="Kim W."/>
            <person name="Talag J."/>
            <person name="Zuccolo A."/>
            <person name="Fan C."/>
            <person name="Sebastian A."/>
            <person name="Kramer M."/>
            <person name="Spiegel L."/>
            <person name="Nascimento L."/>
            <person name="Zutavern T."/>
            <person name="Miller B."/>
            <person name="Ambroise C."/>
            <person name="Muller S."/>
            <person name="Spooner W."/>
            <person name="Narechania A."/>
            <person name="Ren L."/>
            <person name="Wei S."/>
            <person name="Kumari S."/>
            <person name="Faga B."/>
            <person name="Levy M.J."/>
            <person name="McMahan L."/>
            <person name="Van Buren P."/>
            <person name="Vaughn M.W."/>
            <person name="Ying K."/>
            <person name="Yeh C.-T."/>
            <person name="Emrich S.J."/>
            <person name="Jia Y."/>
            <person name="Kalyanaraman A."/>
            <person name="Hsia A.-P."/>
            <person name="Barbazuk W.B."/>
            <person name="Baucom R.S."/>
            <person name="Brutnell T.P."/>
            <person name="Carpita N.C."/>
            <person name="Chaparro C."/>
            <person name="Chia J.-M."/>
            <person name="Deragon J.-M."/>
            <person name="Estill J.C."/>
            <person name="Fu Y."/>
            <person name="Jeddeloh J.A."/>
            <person name="Han Y."/>
            <person name="Lee H."/>
            <person name="Li P."/>
            <person name="Lisch D.R."/>
            <person name="Liu S."/>
            <person name="Liu Z."/>
            <person name="Nagel D.H."/>
            <person name="McCann M.C."/>
            <person name="SanMiguel P."/>
            <person name="Myers A.M."/>
            <person name="Nettleton D."/>
            <person name="Nguyen J."/>
            <person name="Penning B.W."/>
            <person name="Ponnala L."/>
            <person name="Schneider K.L."/>
            <person name="Schwartz D.C."/>
            <person name="Sharma A."/>
            <person name="Soderlund C."/>
            <person name="Springer N.M."/>
            <person name="Sun Q."/>
            <person name="Wang H."/>
            <person name="Waterman M."/>
            <person name="Westerman R."/>
            <person name="Wolfgruber T.K."/>
            <person name="Yang L."/>
            <person name="Yu Y."/>
            <person name="Zhang L."/>
            <person name="Zhou S."/>
            <person name="Zhu Q."/>
            <person name="Bennetzen J.L."/>
            <person name="Dawe R.K."/>
            <person name="Jiang J."/>
            <person name="Jiang N."/>
            <person name="Presting G.G."/>
            <person name="Wessler S.R."/>
            <person name="Aluru S."/>
            <person name="Martienssen R.A."/>
            <person name="Clifton S.W."/>
            <person name="McCombie W.R."/>
            <person name="Wing R.A."/>
            <person name="Wilson R.K."/>
        </authorList>
    </citation>
    <scope>NUCLEOTIDE SEQUENCE [LARGE SCALE GENOMIC DNA]</scope>
    <source>
        <strain evidence="2">cv. B73</strain>
    </source>
</reference>
<dbReference type="EnsemblPlants" id="Zm00001eb389580_T001">
    <property type="protein sequence ID" value="Zm00001eb389580_P001"/>
    <property type="gene ID" value="Zm00001eb389580"/>
</dbReference>
<evidence type="ECO:0000313" key="1">
    <source>
        <dbReference type="EnsemblPlants" id="Zm00001eb389580_P001"/>
    </source>
</evidence>
<evidence type="ECO:0000313" key="2">
    <source>
        <dbReference type="Proteomes" id="UP000007305"/>
    </source>
</evidence>
<organism evidence="1 2">
    <name type="scientific">Zea mays</name>
    <name type="common">Maize</name>
    <dbReference type="NCBI Taxonomy" id="4577"/>
    <lineage>
        <taxon>Eukaryota</taxon>
        <taxon>Viridiplantae</taxon>
        <taxon>Streptophyta</taxon>
        <taxon>Embryophyta</taxon>
        <taxon>Tracheophyta</taxon>
        <taxon>Spermatophyta</taxon>
        <taxon>Magnoliopsida</taxon>
        <taxon>Liliopsida</taxon>
        <taxon>Poales</taxon>
        <taxon>Poaceae</taxon>
        <taxon>PACMAD clade</taxon>
        <taxon>Panicoideae</taxon>
        <taxon>Andropogonodae</taxon>
        <taxon>Andropogoneae</taxon>
        <taxon>Tripsacinae</taxon>
        <taxon>Zea</taxon>
    </lineage>
</organism>
<dbReference type="Proteomes" id="UP000007305">
    <property type="component" value="Chromosome 9"/>
</dbReference>
<dbReference type="PANTHER" id="PTHR36362">
    <property type="entry name" value="DNA-DIRECTED RNA POLYMERASE SUBUNIT BETA"/>
    <property type="match status" value="1"/>
</dbReference>
<accession>A0A804R8Q0</accession>
<sequence>MLKLIYPKRSVVVVLRRWAKEGRTVQNYQLNHVVRELRKYSRLKHAMEDFVDFGSIDWGRLLRNHGISDSEKVLIFFDDHQSELKRLKQALKAGFRHLIFEDNYDTGTCDHYFLRHIYDQSYIRGLWLVTLDSKCPWYNWSIMQ</sequence>
<reference evidence="1" key="3">
    <citation type="submission" date="2021-05" db="UniProtKB">
        <authorList>
            <consortium name="EnsemblPlants"/>
        </authorList>
    </citation>
    <scope>IDENTIFICATION</scope>
    <source>
        <strain evidence="1">cv. B73</strain>
    </source>
</reference>
<name>A0A804R8Q0_MAIZE</name>